<name>A0A023X399_RUBRA</name>
<dbReference type="KEGG" id="rrd:RradSPS_1368"/>
<sequence length="231" mass="24761">MRPAVLAAVAVLVLAGLLFGLISLDDLEDLFTGSSGGSMQTGTAQTASPEEALAALEDLTVAEAGSMSGYSREAFPHWSDAGEFGWEVPSEACDARDAALIRDGEDVAVGEGCSVTGLWRDPYSGVTNTDASDVDIDHLVPLANAWRSGADEWSEEKRERFANAPENLLAADAGENRSKGDRGPEAWRPPDEGAWCDYAVRWTLVKRDYALSVTSEERTSLREMLDTCEAA</sequence>
<reference evidence="2" key="1">
    <citation type="submission" date="2014-03" db="EMBL/GenBank/DDBJ databases">
        <title>Complete genome sequence of the Radio-Resistant Rubrobacter radiotolerans RSPS-4.</title>
        <authorList>
            <person name="Egas C.C."/>
            <person name="Barroso C.C."/>
            <person name="Froufe H.J.C."/>
            <person name="Pacheco J.J."/>
            <person name="Albuquerque L.L."/>
            <person name="da Costa M.M.S."/>
        </authorList>
    </citation>
    <scope>NUCLEOTIDE SEQUENCE [LARGE SCALE GENOMIC DNA]</scope>
    <source>
        <strain evidence="2">RSPS-4</strain>
    </source>
</reference>
<proteinExistence type="predicted"/>
<dbReference type="Proteomes" id="UP000025229">
    <property type="component" value="Chromosome"/>
</dbReference>
<accession>A0A023X399</accession>
<dbReference type="HOGENOM" id="CLU_043034_3_1_11"/>
<dbReference type="InterPro" id="IPR011089">
    <property type="entry name" value="GmrSD_C"/>
</dbReference>
<evidence type="ECO:0000313" key="3">
    <source>
        <dbReference type="EMBL" id="MDX5894058.1"/>
    </source>
</evidence>
<dbReference type="Proteomes" id="UP001281130">
    <property type="component" value="Unassembled WGS sequence"/>
</dbReference>
<keyword evidence="3" id="KW-0255">Endonuclease</keyword>
<dbReference type="PATRIC" id="fig|42256.3.peg.1385"/>
<dbReference type="PANTHER" id="PTHR24094:SF15">
    <property type="entry name" value="AMP-DEPENDENT SYNTHETASE_LIGASE DOMAIN-CONTAINING PROTEIN-RELATED"/>
    <property type="match status" value="1"/>
</dbReference>
<evidence type="ECO:0000313" key="2">
    <source>
        <dbReference type="EMBL" id="AHY46651.1"/>
    </source>
</evidence>
<dbReference type="EMBL" id="JAWXXX010000001">
    <property type="protein sequence ID" value="MDX5894058.1"/>
    <property type="molecule type" value="Genomic_DNA"/>
</dbReference>
<dbReference type="OrthoDB" id="5196645at2"/>
<evidence type="ECO:0000259" key="1">
    <source>
        <dbReference type="Pfam" id="PF07510"/>
    </source>
</evidence>
<keyword evidence="3" id="KW-0378">Hydrolase</keyword>
<reference evidence="3" key="2">
    <citation type="submission" date="2023-11" db="EMBL/GenBank/DDBJ databases">
        <title>MicrobeMod: A computational toolkit for identifying prokaryotic methylation and restriction-modification with nanopore sequencing.</title>
        <authorList>
            <person name="Crits-Christoph A."/>
            <person name="Kang S.C."/>
            <person name="Lee H."/>
            <person name="Ostrov N."/>
        </authorList>
    </citation>
    <scope>NUCLEOTIDE SEQUENCE</scope>
    <source>
        <strain evidence="3">ATCC 51242</strain>
    </source>
</reference>
<keyword evidence="3" id="KW-0540">Nuclease</keyword>
<organism evidence="2 4">
    <name type="scientific">Rubrobacter radiotolerans</name>
    <name type="common">Arthrobacter radiotolerans</name>
    <dbReference type="NCBI Taxonomy" id="42256"/>
    <lineage>
        <taxon>Bacteria</taxon>
        <taxon>Bacillati</taxon>
        <taxon>Actinomycetota</taxon>
        <taxon>Rubrobacteria</taxon>
        <taxon>Rubrobacterales</taxon>
        <taxon>Rubrobacteraceae</taxon>
        <taxon>Rubrobacter</taxon>
    </lineage>
</organism>
<feature type="domain" description="GmrSD restriction endonucleases C-terminal" evidence="1">
    <location>
        <begin position="121"/>
        <end position="223"/>
    </location>
</feature>
<dbReference type="AlphaFoldDB" id="A0A023X399"/>
<keyword evidence="4" id="KW-1185">Reference proteome</keyword>
<dbReference type="EMBL" id="CP007514">
    <property type="protein sequence ID" value="AHY46651.1"/>
    <property type="molecule type" value="Genomic_DNA"/>
</dbReference>
<dbReference type="eggNOG" id="COG2356">
    <property type="taxonomic scope" value="Bacteria"/>
</dbReference>
<dbReference type="STRING" id="42256.RradSPS_1368"/>
<dbReference type="PANTHER" id="PTHR24094">
    <property type="entry name" value="SECRETED PROTEIN"/>
    <property type="match status" value="1"/>
</dbReference>
<evidence type="ECO:0000313" key="4">
    <source>
        <dbReference type="Proteomes" id="UP000025229"/>
    </source>
</evidence>
<dbReference type="Pfam" id="PF07510">
    <property type="entry name" value="GmrSD_C"/>
    <property type="match status" value="1"/>
</dbReference>
<dbReference type="GO" id="GO:0004519">
    <property type="term" value="F:endonuclease activity"/>
    <property type="evidence" value="ECO:0007669"/>
    <property type="project" value="UniProtKB-KW"/>
</dbReference>
<protein>
    <submittedName>
        <fullName evidence="3">HNH endonuclease family protein</fullName>
    </submittedName>
</protein>
<gene>
    <name evidence="2" type="ORF">RradSPS_1368</name>
    <name evidence="3" type="ORF">SIL72_08455</name>
</gene>
<dbReference type="RefSeq" id="WP_038681594.1">
    <property type="nucleotide sequence ID" value="NZ_CP007514.1"/>
</dbReference>